<sequence>MFTTRTPARRSTWRQTLIPACLCWATASWLDPRIDQFAATGQAEAVGSSSNEMRGGRNGAISCHRSWASR</sequence>
<proteinExistence type="predicted"/>
<gene>
    <name evidence="2" type="ORF">LX32DRAFT_189232</name>
</gene>
<evidence type="ECO:0000256" key="1">
    <source>
        <dbReference type="SAM" id="MobiDB-lite"/>
    </source>
</evidence>
<evidence type="ECO:0000313" key="3">
    <source>
        <dbReference type="Proteomes" id="UP001232148"/>
    </source>
</evidence>
<organism evidence="2 3">
    <name type="scientific">Colletotrichum zoysiae</name>
    <dbReference type="NCBI Taxonomy" id="1216348"/>
    <lineage>
        <taxon>Eukaryota</taxon>
        <taxon>Fungi</taxon>
        <taxon>Dikarya</taxon>
        <taxon>Ascomycota</taxon>
        <taxon>Pezizomycotina</taxon>
        <taxon>Sordariomycetes</taxon>
        <taxon>Hypocreomycetidae</taxon>
        <taxon>Glomerellales</taxon>
        <taxon>Glomerellaceae</taxon>
        <taxon>Colletotrichum</taxon>
        <taxon>Colletotrichum graminicola species complex</taxon>
    </lineage>
</organism>
<dbReference type="EMBL" id="MU842830">
    <property type="protein sequence ID" value="KAK2032487.1"/>
    <property type="molecule type" value="Genomic_DNA"/>
</dbReference>
<protein>
    <submittedName>
        <fullName evidence="2">Uncharacterized protein</fullName>
    </submittedName>
</protein>
<comment type="caution">
    <text evidence="2">The sequence shown here is derived from an EMBL/GenBank/DDBJ whole genome shotgun (WGS) entry which is preliminary data.</text>
</comment>
<evidence type="ECO:0000313" key="2">
    <source>
        <dbReference type="EMBL" id="KAK2032487.1"/>
    </source>
</evidence>
<keyword evidence="3" id="KW-1185">Reference proteome</keyword>
<dbReference type="AlphaFoldDB" id="A0AAD9M5F6"/>
<reference evidence="2" key="1">
    <citation type="submission" date="2021-06" db="EMBL/GenBank/DDBJ databases">
        <title>Comparative genomics, transcriptomics and evolutionary studies reveal genomic signatures of adaptation to plant cell wall in hemibiotrophic fungi.</title>
        <authorList>
            <consortium name="DOE Joint Genome Institute"/>
            <person name="Baroncelli R."/>
            <person name="Diaz J.F."/>
            <person name="Benocci T."/>
            <person name="Peng M."/>
            <person name="Battaglia E."/>
            <person name="Haridas S."/>
            <person name="Andreopoulos W."/>
            <person name="Labutti K."/>
            <person name="Pangilinan J."/>
            <person name="Floch G.L."/>
            <person name="Makela M.R."/>
            <person name="Henrissat B."/>
            <person name="Grigoriev I.V."/>
            <person name="Crouch J.A."/>
            <person name="De Vries R.P."/>
            <person name="Sukno S.A."/>
            <person name="Thon M.R."/>
        </authorList>
    </citation>
    <scope>NUCLEOTIDE SEQUENCE</scope>
    <source>
        <strain evidence="2">MAFF235873</strain>
    </source>
</reference>
<dbReference type="Proteomes" id="UP001232148">
    <property type="component" value="Unassembled WGS sequence"/>
</dbReference>
<name>A0AAD9M5F6_9PEZI</name>
<feature type="region of interest" description="Disordered" evidence="1">
    <location>
        <begin position="43"/>
        <end position="70"/>
    </location>
</feature>
<accession>A0AAD9M5F6</accession>